<evidence type="ECO:0000256" key="1">
    <source>
        <dbReference type="SAM" id="SignalP"/>
    </source>
</evidence>
<accession>A0ABQ3X4V2</accession>
<feature type="signal peptide" evidence="1">
    <location>
        <begin position="1"/>
        <end position="31"/>
    </location>
</feature>
<proteinExistence type="predicted"/>
<comment type="caution">
    <text evidence="3">The sequence shown here is derived from an EMBL/GenBank/DDBJ whole genome shotgun (WGS) entry which is preliminary data.</text>
</comment>
<keyword evidence="4" id="KW-1185">Reference proteome</keyword>
<evidence type="ECO:0000259" key="2">
    <source>
        <dbReference type="Pfam" id="PF01833"/>
    </source>
</evidence>
<dbReference type="CDD" id="cd00102">
    <property type="entry name" value="IPT"/>
    <property type="match status" value="1"/>
</dbReference>
<organism evidence="3 4">
    <name type="scientific">Actinoplanes couchii</name>
    <dbReference type="NCBI Taxonomy" id="403638"/>
    <lineage>
        <taxon>Bacteria</taxon>
        <taxon>Bacillati</taxon>
        <taxon>Actinomycetota</taxon>
        <taxon>Actinomycetes</taxon>
        <taxon>Micromonosporales</taxon>
        <taxon>Micromonosporaceae</taxon>
        <taxon>Actinoplanes</taxon>
    </lineage>
</organism>
<dbReference type="InterPro" id="IPR002909">
    <property type="entry name" value="IPT_dom"/>
</dbReference>
<evidence type="ECO:0000313" key="4">
    <source>
        <dbReference type="Proteomes" id="UP000612282"/>
    </source>
</evidence>
<protein>
    <recommendedName>
        <fullName evidence="2">IPT/TIG domain-containing protein</fullName>
    </recommendedName>
</protein>
<dbReference type="SUPFAM" id="SSF81296">
    <property type="entry name" value="E set domains"/>
    <property type="match status" value="1"/>
</dbReference>
<dbReference type="EMBL" id="BOMG01000032">
    <property type="protein sequence ID" value="GID53529.1"/>
    <property type="molecule type" value="Genomic_DNA"/>
</dbReference>
<sequence>MSHVPHKRRARAVSVAAACVLAAGTMNIVTATQALGATLPGTITVSTPTNGKIAADTSKQVVVLVVSGTNATPLMETNVTGVKLGADPDCANIQSYVVSSATTLTVKTPDGGCAASANNTAESISILFGATDTIDKASAITFVNAPALVAAASKPVFTDNSLNLDVADKVQRFNAAGGQTVRVLADSAFAFDPRSSYGLTVTFGGKAGSEVKVYADATSTTPLSATTAGTIGNSLTFKTGAGMSTTDASMTIFQNGVAKTFNAAATGVTGISANPTITSVTPPSGRTKTAQQVVITGTNFDKVAANYGNGTNVRFCGVAALAFGTPAVNAAGTQITVTVPAAVADSTPGLGTGVTAGSCPVQVSDGTPGGTSPVTPAAVYTFVRE</sequence>
<dbReference type="Pfam" id="PF01833">
    <property type="entry name" value="TIG"/>
    <property type="match status" value="1"/>
</dbReference>
<dbReference type="Gene3D" id="2.60.40.10">
    <property type="entry name" value="Immunoglobulins"/>
    <property type="match status" value="1"/>
</dbReference>
<reference evidence="3 4" key="1">
    <citation type="submission" date="2021-01" db="EMBL/GenBank/DDBJ databases">
        <title>Whole genome shotgun sequence of Actinoplanes couchii NBRC 106145.</title>
        <authorList>
            <person name="Komaki H."/>
            <person name="Tamura T."/>
        </authorList>
    </citation>
    <scope>NUCLEOTIDE SEQUENCE [LARGE SCALE GENOMIC DNA]</scope>
    <source>
        <strain evidence="3 4">NBRC 106145</strain>
    </source>
</reference>
<dbReference type="InterPro" id="IPR014756">
    <property type="entry name" value="Ig_E-set"/>
</dbReference>
<name>A0ABQ3X4V2_9ACTN</name>
<dbReference type="Proteomes" id="UP000612282">
    <property type="component" value="Unassembled WGS sequence"/>
</dbReference>
<feature type="domain" description="IPT/TIG" evidence="2">
    <location>
        <begin position="275"/>
        <end position="370"/>
    </location>
</feature>
<feature type="chain" id="PRO_5046576757" description="IPT/TIG domain-containing protein" evidence="1">
    <location>
        <begin position="32"/>
        <end position="385"/>
    </location>
</feature>
<keyword evidence="1" id="KW-0732">Signal</keyword>
<evidence type="ECO:0000313" key="3">
    <source>
        <dbReference type="EMBL" id="GID53529.1"/>
    </source>
</evidence>
<dbReference type="InterPro" id="IPR013783">
    <property type="entry name" value="Ig-like_fold"/>
</dbReference>
<gene>
    <name evidence="3" type="ORF">Aco03nite_019330</name>
</gene>